<protein>
    <recommendedName>
        <fullName evidence="3">DUF1059 domain-containing protein</fullName>
    </recommendedName>
</protein>
<accession>A0ABY5DQZ2</accession>
<gene>
    <name evidence="1" type="ORF">NBH00_18570</name>
</gene>
<dbReference type="Proteomes" id="UP001056035">
    <property type="component" value="Chromosome"/>
</dbReference>
<evidence type="ECO:0000313" key="2">
    <source>
        <dbReference type="Proteomes" id="UP001056035"/>
    </source>
</evidence>
<keyword evidence="2" id="KW-1185">Reference proteome</keyword>
<dbReference type="InterPro" id="IPR009409">
    <property type="entry name" value="DUF1059"/>
</dbReference>
<dbReference type="Pfam" id="PF06348">
    <property type="entry name" value="DUF1059"/>
    <property type="match status" value="1"/>
</dbReference>
<organism evidence="1 2">
    <name type="scientific">Paraconexibacter antarcticus</name>
    <dbReference type="NCBI Taxonomy" id="2949664"/>
    <lineage>
        <taxon>Bacteria</taxon>
        <taxon>Bacillati</taxon>
        <taxon>Actinomycetota</taxon>
        <taxon>Thermoleophilia</taxon>
        <taxon>Solirubrobacterales</taxon>
        <taxon>Paraconexibacteraceae</taxon>
        <taxon>Paraconexibacter</taxon>
    </lineage>
</organism>
<reference evidence="1 2" key="1">
    <citation type="submission" date="2022-06" db="EMBL/GenBank/DDBJ databases">
        <title>Paraconexibacter antarcticus.</title>
        <authorList>
            <person name="Kim C.S."/>
        </authorList>
    </citation>
    <scope>NUCLEOTIDE SEQUENCE [LARGE SCALE GENOMIC DNA]</scope>
    <source>
        <strain evidence="1 2">02-257</strain>
    </source>
</reference>
<dbReference type="RefSeq" id="WP_254570074.1">
    <property type="nucleotide sequence ID" value="NZ_CP098502.1"/>
</dbReference>
<proteinExistence type="predicted"/>
<name>A0ABY5DQZ2_9ACTN</name>
<sequence length="56" mass="5942">MLNTICKGCGVTLSGKDEDALVTVVQQHVAETHAAGHRPSREQVLAVIRQRGDSAS</sequence>
<dbReference type="EMBL" id="CP098502">
    <property type="protein sequence ID" value="UTI63346.1"/>
    <property type="molecule type" value="Genomic_DNA"/>
</dbReference>
<evidence type="ECO:0000313" key="1">
    <source>
        <dbReference type="EMBL" id="UTI63346.1"/>
    </source>
</evidence>
<evidence type="ECO:0008006" key="3">
    <source>
        <dbReference type="Google" id="ProtNLM"/>
    </source>
</evidence>